<evidence type="ECO:0000259" key="1">
    <source>
        <dbReference type="SMART" id="SM00881"/>
    </source>
</evidence>
<feature type="domain" description="CoA-binding" evidence="1">
    <location>
        <begin position="14"/>
        <end position="113"/>
    </location>
</feature>
<organism evidence="2 3">
    <name type="scientific">Nocardioides oleivorans</name>
    <dbReference type="NCBI Taxonomy" id="273676"/>
    <lineage>
        <taxon>Bacteria</taxon>
        <taxon>Bacillati</taxon>
        <taxon>Actinomycetota</taxon>
        <taxon>Actinomycetes</taxon>
        <taxon>Propionibacteriales</taxon>
        <taxon>Nocardioidaceae</taxon>
        <taxon>Nocardioides</taxon>
    </lineage>
</organism>
<dbReference type="PANTHER" id="PTHR42793:SF1">
    <property type="entry name" value="PEPTIDYL-LYSINE N-ACETYLTRANSFERASE PATZ"/>
    <property type="match status" value="1"/>
</dbReference>
<dbReference type="OrthoDB" id="190266at2"/>
<dbReference type="SUPFAM" id="SSF56059">
    <property type="entry name" value="Glutathione synthetase ATP-binding domain-like"/>
    <property type="match status" value="1"/>
</dbReference>
<evidence type="ECO:0000313" key="2">
    <source>
        <dbReference type="EMBL" id="RYB95005.1"/>
    </source>
</evidence>
<dbReference type="EMBL" id="SDWT01000001">
    <property type="protein sequence ID" value="RYB95005.1"/>
    <property type="molecule type" value="Genomic_DNA"/>
</dbReference>
<dbReference type="SUPFAM" id="SSF51735">
    <property type="entry name" value="NAD(P)-binding Rossmann-fold domains"/>
    <property type="match status" value="1"/>
</dbReference>
<dbReference type="Gene3D" id="3.30.1490.20">
    <property type="entry name" value="ATP-grasp fold, A domain"/>
    <property type="match status" value="1"/>
</dbReference>
<dbReference type="InterPro" id="IPR016102">
    <property type="entry name" value="Succinyl-CoA_synth-like"/>
</dbReference>
<dbReference type="AlphaFoldDB" id="A0A4Q2S3J4"/>
<proteinExistence type="predicted"/>
<sequence>MSRQGPSVASLDALFSPRSVAIVGASADTAKWGNVLARRALAAGGDREVLLVNRGGGQVLGRPAHVSAAAAARAHGAALDLVVLCVPVAGFVGAVGDAVDAGARAIVAITAGLSEAGPEGARVEAEGLALARAAGAVLVGPNCLGVADTTTSLQLAHAVLPAGDVAVLSQSGNLVLDLADLLDRRGLGVSRFVSLGNQADLGVVDFMRACVDHDGTRAVAIYVEDVLDGDAFLAAARALREAGKPVVLLAPGRTEAAVRSAASHTGSLTSSSAVVDAACAAVGAHRVDHPTQMADLLAALRAPRRAAGRRTGIVTDGGGHGAVAADALEVAGLQVPVLTEPTTTALAAGLWEHSTVTNPVDLAGAGEQDVASYARAVAALLASPQVDAVLLTGYFGGYSKEETDLAGPELAAAAAMASAVAAQDKPLVVQTIHPDSPSMRLLRAAGVPVHRDVDRACAVLAGLVEPATRRPEARVVVAAEPVTDTSYAASRELVAAAGVAVAASVSVTGRVGLESALSDPGMAYPLVLKATGRLHKSEGGGVVLGLGSRAEVLEAYDDLVARLDPPAVSVEEMADLGEGVELIVGCVRDPRFGPVVMVGLGGIFAEVLGDTSCALAPVGVETARELLLSLRGAPLLLGTRGRAPVDLDALSDVVARLSVLAAAHLEIAELELNPVLAGPGGVLALDARVVLG</sequence>
<dbReference type="GO" id="GO:0005524">
    <property type="term" value="F:ATP binding"/>
    <property type="evidence" value="ECO:0007669"/>
    <property type="project" value="InterPro"/>
</dbReference>
<dbReference type="Gene3D" id="3.40.50.261">
    <property type="entry name" value="Succinyl-CoA synthetase domains"/>
    <property type="match status" value="2"/>
</dbReference>
<reference evidence="2 3" key="1">
    <citation type="submission" date="2019-01" db="EMBL/GenBank/DDBJ databases">
        <title>Novel species of Nocardioides.</title>
        <authorList>
            <person name="Liu Q."/>
            <person name="Xin Y.-H."/>
        </authorList>
    </citation>
    <scope>NUCLEOTIDE SEQUENCE [LARGE SCALE GENOMIC DNA]</scope>
    <source>
        <strain evidence="2 3">CGMCC 4.6882</strain>
    </source>
</reference>
<comment type="caution">
    <text evidence="2">The sequence shown here is derived from an EMBL/GenBank/DDBJ whole genome shotgun (WGS) entry which is preliminary data.</text>
</comment>
<dbReference type="PANTHER" id="PTHR42793">
    <property type="entry name" value="COA BINDING DOMAIN CONTAINING PROTEIN"/>
    <property type="match status" value="1"/>
</dbReference>
<protein>
    <submittedName>
        <fullName evidence="2">CoA-binding protein</fullName>
    </submittedName>
</protein>
<gene>
    <name evidence="2" type="ORF">EUA93_12005</name>
</gene>
<dbReference type="Pfam" id="PF13549">
    <property type="entry name" value="ATP-grasp_5"/>
    <property type="match status" value="1"/>
</dbReference>
<dbReference type="Gene3D" id="3.30.470.20">
    <property type="entry name" value="ATP-grasp fold, B domain"/>
    <property type="match status" value="1"/>
</dbReference>
<dbReference type="Proteomes" id="UP000294071">
    <property type="component" value="Unassembled WGS sequence"/>
</dbReference>
<dbReference type="SUPFAM" id="SSF52210">
    <property type="entry name" value="Succinyl-CoA synthetase domains"/>
    <property type="match status" value="2"/>
</dbReference>
<dbReference type="InterPro" id="IPR003781">
    <property type="entry name" value="CoA-bd"/>
</dbReference>
<name>A0A4Q2S3J4_9ACTN</name>
<accession>A0A4Q2S3J4</accession>
<dbReference type="RefSeq" id="WP_129400349.1">
    <property type="nucleotide sequence ID" value="NZ_SDWT01000001.1"/>
</dbReference>
<keyword evidence="3" id="KW-1185">Reference proteome</keyword>
<dbReference type="InterPro" id="IPR013815">
    <property type="entry name" value="ATP_grasp_subdomain_1"/>
</dbReference>
<dbReference type="SMART" id="SM00881">
    <property type="entry name" value="CoA_binding"/>
    <property type="match status" value="1"/>
</dbReference>
<dbReference type="Pfam" id="PF13607">
    <property type="entry name" value="Succ_CoA_lig"/>
    <property type="match status" value="1"/>
</dbReference>
<dbReference type="Pfam" id="PF13380">
    <property type="entry name" value="CoA_binding_2"/>
    <property type="match status" value="1"/>
</dbReference>
<dbReference type="Gene3D" id="3.40.50.720">
    <property type="entry name" value="NAD(P)-binding Rossmann-like Domain"/>
    <property type="match status" value="1"/>
</dbReference>
<dbReference type="InterPro" id="IPR036291">
    <property type="entry name" value="NAD(P)-bd_dom_sf"/>
</dbReference>
<dbReference type="InterPro" id="IPR032875">
    <property type="entry name" value="Succ_CoA_lig_flav_dom"/>
</dbReference>
<evidence type="ECO:0000313" key="3">
    <source>
        <dbReference type="Proteomes" id="UP000294071"/>
    </source>
</evidence>